<dbReference type="Proteomes" id="UP001454036">
    <property type="component" value="Unassembled WGS sequence"/>
</dbReference>
<organism evidence="2 3">
    <name type="scientific">Lithospermum erythrorhizon</name>
    <name type="common">Purple gromwell</name>
    <name type="synonym">Lithospermum officinale var. erythrorhizon</name>
    <dbReference type="NCBI Taxonomy" id="34254"/>
    <lineage>
        <taxon>Eukaryota</taxon>
        <taxon>Viridiplantae</taxon>
        <taxon>Streptophyta</taxon>
        <taxon>Embryophyta</taxon>
        <taxon>Tracheophyta</taxon>
        <taxon>Spermatophyta</taxon>
        <taxon>Magnoliopsida</taxon>
        <taxon>eudicotyledons</taxon>
        <taxon>Gunneridae</taxon>
        <taxon>Pentapetalae</taxon>
        <taxon>asterids</taxon>
        <taxon>lamiids</taxon>
        <taxon>Boraginales</taxon>
        <taxon>Boraginaceae</taxon>
        <taxon>Boraginoideae</taxon>
        <taxon>Lithospermeae</taxon>
        <taxon>Lithospermum</taxon>
    </lineage>
</organism>
<keyword evidence="3" id="KW-1185">Reference proteome</keyword>
<evidence type="ECO:0000313" key="3">
    <source>
        <dbReference type="Proteomes" id="UP001454036"/>
    </source>
</evidence>
<name>A0AAV3Q8N4_LITER</name>
<dbReference type="InterPro" id="IPR026960">
    <property type="entry name" value="RVT-Znf"/>
</dbReference>
<dbReference type="EMBL" id="BAABME010003844">
    <property type="protein sequence ID" value="GAA0160315.1"/>
    <property type="molecule type" value="Genomic_DNA"/>
</dbReference>
<sequence length="111" mass="13250">MDNMILEEGKDMLFWKLNGDGEFFLSSIWQKLRRHPKVKSWAHIPWHVKTILRHNFIMWLLFLRRLCTRDKLAEWGIVESNECSFCAEAETTDHLFFKCDFSSCVVEAQVL</sequence>
<proteinExistence type="predicted"/>
<accession>A0AAV3Q8N4</accession>
<comment type="caution">
    <text evidence="2">The sequence shown here is derived from an EMBL/GenBank/DDBJ whole genome shotgun (WGS) entry which is preliminary data.</text>
</comment>
<gene>
    <name evidence="2" type="ORF">LIER_16897</name>
</gene>
<protein>
    <recommendedName>
        <fullName evidence="1">Reverse transcriptase zinc-binding domain-containing protein</fullName>
    </recommendedName>
</protein>
<evidence type="ECO:0000313" key="2">
    <source>
        <dbReference type="EMBL" id="GAA0160315.1"/>
    </source>
</evidence>
<reference evidence="2 3" key="1">
    <citation type="submission" date="2024-01" db="EMBL/GenBank/DDBJ databases">
        <title>The complete chloroplast genome sequence of Lithospermum erythrorhizon: insights into the phylogenetic relationship among Boraginaceae species and the maternal lineages of purple gromwells.</title>
        <authorList>
            <person name="Okada T."/>
            <person name="Watanabe K."/>
        </authorList>
    </citation>
    <scope>NUCLEOTIDE SEQUENCE [LARGE SCALE GENOMIC DNA]</scope>
</reference>
<dbReference type="Pfam" id="PF13966">
    <property type="entry name" value="zf-RVT"/>
    <property type="match status" value="1"/>
</dbReference>
<feature type="domain" description="Reverse transcriptase zinc-binding" evidence="1">
    <location>
        <begin position="23"/>
        <end position="103"/>
    </location>
</feature>
<dbReference type="AlphaFoldDB" id="A0AAV3Q8N4"/>
<evidence type="ECO:0000259" key="1">
    <source>
        <dbReference type="Pfam" id="PF13966"/>
    </source>
</evidence>